<dbReference type="STRING" id="6689.A0A3R7MAF6"/>
<gene>
    <name evidence="1" type="ORF">C7M84_010279</name>
</gene>
<protein>
    <recommendedName>
        <fullName evidence="3">4-hydroxyphenylpyruvate dioxygenase</fullName>
    </recommendedName>
</protein>
<evidence type="ECO:0000313" key="1">
    <source>
        <dbReference type="EMBL" id="ROT71403.1"/>
    </source>
</evidence>
<reference evidence="1 2" key="2">
    <citation type="submission" date="2019-01" db="EMBL/GenBank/DDBJ databases">
        <title>The decoding of complex shrimp genome reveals the adaptation for benthos swimmer, frequently molting mechanism and breeding impact on genome.</title>
        <authorList>
            <person name="Sun Y."/>
            <person name="Gao Y."/>
            <person name="Yu Y."/>
        </authorList>
    </citation>
    <scope>NUCLEOTIDE SEQUENCE [LARGE SCALE GENOMIC DNA]</scope>
    <source>
        <tissue evidence="1">Muscle</tissue>
    </source>
</reference>
<dbReference type="GO" id="GO:0003868">
    <property type="term" value="F:4-hydroxyphenylpyruvate dioxygenase activity"/>
    <property type="evidence" value="ECO:0007669"/>
    <property type="project" value="InterPro"/>
</dbReference>
<sequence length="122" mass="13638">MAATVALMAGRGVVFRKPPPVYYEEGVKLNEIEEAGHGSELSMFRDLGILLDTEADIFSEMEEQEGKKRYLMQVFTGPIFKQDTFFLEVIQRCGARGFGAGNITALAKSIILYNEQQQKLKA</sequence>
<evidence type="ECO:0008006" key="3">
    <source>
        <dbReference type="Google" id="ProtNLM"/>
    </source>
</evidence>
<dbReference type="AlphaFoldDB" id="A0A3R7MAF6"/>
<dbReference type="Proteomes" id="UP000283509">
    <property type="component" value="Unassembled WGS sequence"/>
</dbReference>
<reference evidence="1 2" key="1">
    <citation type="submission" date="2018-04" db="EMBL/GenBank/DDBJ databases">
        <authorList>
            <person name="Zhang X."/>
            <person name="Yuan J."/>
            <person name="Li F."/>
            <person name="Xiang J."/>
        </authorList>
    </citation>
    <scope>NUCLEOTIDE SEQUENCE [LARGE SCALE GENOMIC DNA]</scope>
    <source>
        <tissue evidence="1">Muscle</tissue>
    </source>
</reference>
<dbReference type="OrthoDB" id="414569at2759"/>
<name>A0A3R7MAF6_PENVA</name>
<dbReference type="InterPro" id="IPR005956">
    <property type="entry name" value="4OHPhenylPyrv_dOase"/>
</dbReference>
<keyword evidence="2" id="KW-1185">Reference proteome</keyword>
<dbReference type="PANTHER" id="PTHR11959">
    <property type="entry name" value="4-HYDROXYPHENYLPYRUVATE DIOXYGENASE"/>
    <property type="match status" value="1"/>
</dbReference>
<dbReference type="Gene3D" id="3.10.180.10">
    <property type="entry name" value="2,3-Dihydroxybiphenyl 1,2-Dioxygenase, domain 1"/>
    <property type="match status" value="1"/>
</dbReference>
<proteinExistence type="predicted"/>
<dbReference type="SUPFAM" id="SSF54593">
    <property type="entry name" value="Glyoxalase/Bleomycin resistance protein/Dihydroxybiphenyl dioxygenase"/>
    <property type="match status" value="1"/>
</dbReference>
<dbReference type="PANTHER" id="PTHR11959:SF10">
    <property type="entry name" value="4-HYDROXYPHENYLPYRUVATE DIOXYGENASE-LIKE PROTEIN"/>
    <property type="match status" value="1"/>
</dbReference>
<dbReference type="EMBL" id="QCYY01002301">
    <property type="protein sequence ID" value="ROT71403.1"/>
    <property type="molecule type" value="Genomic_DNA"/>
</dbReference>
<accession>A0A3R7MAF6</accession>
<evidence type="ECO:0000313" key="2">
    <source>
        <dbReference type="Proteomes" id="UP000283509"/>
    </source>
</evidence>
<organism evidence="1 2">
    <name type="scientific">Penaeus vannamei</name>
    <name type="common">Whiteleg shrimp</name>
    <name type="synonym">Litopenaeus vannamei</name>
    <dbReference type="NCBI Taxonomy" id="6689"/>
    <lineage>
        <taxon>Eukaryota</taxon>
        <taxon>Metazoa</taxon>
        <taxon>Ecdysozoa</taxon>
        <taxon>Arthropoda</taxon>
        <taxon>Crustacea</taxon>
        <taxon>Multicrustacea</taxon>
        <taxon>Malacostraca</taxon>
        <taxon>Eumalacostraca</taxon>
        <taxon>Eucarida</taxon>
        <taxon>Decapoda</taxon>
        <taxon>Dendrobranchiata</taxon>
        <taxon>Penaeoidea</taxon>
        <taxon>Penaeidae</taxon>
        <taxon>Penaeus</taxon>
    </lineage>
</organism>
<dbReference type="GO" id="GO:0009072">
    <property type="term" value="P:aromatic amino acid metabolic process"/>
    <property type="evidence" value="ECO:0007669"/>
    <property type="project" value="InterPro"/>
</dbReference>
<comment type="caution">
    <text evidence="1">The sequence shown here is derived from an EMBL/GenBank/DDBJ whole genome shotgun (WGS) entry which is preliminary data.</text>
</comment>
<dbReference type="InterPro" id="IPR029068">
    <property type="entry name" value="Glyas_Bleomycin-R_OHBP_Dase"/>
</dbReference>